<evidence type="ECO:0000313" key="1">
    <source>
        <dbReference type="EMBL" id="KAJ2866861.1"/>
    </source>
</evidence>
<dbReference type="EMBL" id="JANBUY010000029">
    <property type="protein sequence ID" value="KAJ2866861.1"/>
    <property type="molecule type" value="Genomic_DNA"/>
</dbReference>
<evidence type="ECO:0000313" key="2">
    <source>
        <dbReference type="Proteomes" id="UP001140074"/>
    </source>
</evidence>
<comment type="caution">
    <text evidence="1">The sequence shown here is derived from an EMBL/GenBank/DDBJ whole genome shotgun (WGS) entry which is preliminary data.</text>
</comment>
<dbReference type="Proteomes" id="UP001140074">
    <property type="component" value="Unassembled WGS sequence"/>
</dbReference>
<dbReference type="GO" id="GO:0043291">
    <property type="term" value="C:RAVE complex"/>
    <property type="evidence" value="ECO:0007669"/>
    <property type="project" value="TreeGrafter"/>
</dbReference>
<name>A0A9W8IR90_9FUNG</name>
<accession>A0A9W8IR90</accession>
<organism evidence="1 2">
    <name type="scientific">Coemansia aciculifera</name>
    <dbReference type="NCBI Taxonomy" id="417176"/>
    <lineage>
        <taxon>Eukaryota</taxon>
        <taxon>Fungi</taxon>
        <taxon>Fungi incertae sedis</taxon>
        <taxon>Zoopagomycota</taxon>
        <taxon>Kickxellomycotina</taxon>
        <taxon>Kickxellomycetes</taxon>
        <taxon>Kickxellales</taxon>
        <taxon>Kickxellaceae</taxon>
        <taxon>Coemansia</taxon>
    </lineage>
</organism>
<sequence length="285" mass="31206">MSNCSTDQQAHTEQRAMEQELQWLLTQRIPKVVLQAQNSLLGISLLGHKTGPNGHTSRGTSTDSHIHLHDTKTGEDVGEVTVSGAAVTHLSLLLPVSASTQPMRRTTTRLKMDEALPLRQAQEALSFIKSATKKTRLMPRLDSSETALDYVENMLSDVKRARQILTVGSQLELMPLQSDGTEKFAPALPENLVIECKFKEGSIVVHLYFLKFRRGVKSSGGILDAFKKDTAAGHMLVHNGRLAEVKQELVFQAPLGSMASDLDSLDQAASLLIDVVGQLHAFDSM</sequence>
<dbReference type="AlphaFoldDB" id="A0A9W8IR90"/>
<dbReference type="InterPro" id="IPR028241">
    <property type="entry name" value="RAVE2/Rogdi"/>
</dbReference>
<reference evidence="1" key="1">
    <citation type="submission" date="2022-07" db="EMBL/GenBank/DDBJ databases">
        <title>Phylogenomic reconstructions and comparative analyses of Kickxellomycotina fungi.</title>
        <authorList>
            <person name="Reynolds N.K."/>
            <person name="Stajich J.E."/>
            <person name="Barry K."/>
            <person name="Grigoriev I.V."/>
            <person name="Crous P."/>
            <person name="Smith M.E."/>
        </authorList>
    </citation>
    <scope>NUCLEOTIDE SEQUENCE</scope>
    <source>
        <strain evidence="1">RSA 476</strain>
    </source>
</reference>
<protein>
    <recommendedName>
        <fullName evidence="3">RAVE subunit 2/Rogdi</fullName>
    </recommendedName>
</protein>
<keyword evidence="2" id="KW-1185">Reference proteome</keyword>
<gene>
    <name evidence="1" type="ORF">GGH94_001236</name>
</gene>
<evidence type="ECO:0008006" key="3">
    <source>
        <dbReference type="Google" id="ProtNLM"/>
    </source>
</evidence>
<proteinExistence type="predicted"/>
<dbReference type="PANTHER" id="PTHR13618:SF1">
    <property type="entry name" value="PROTEIN ROGDI HOMOLOG"/>
    <property type="match status" value="1"/>
</dbReference>
<dbReference type="PANTHER" id="PTHR13618">
    <property type="entry name" value="LEUCINE ZIPPER CONTAINING TRANSCRIPTION FACTOR LZF1"/>
    <property type="match status" value="1"/>
</dbReference>
<dbReference type="Pfam" id="PF10259">
    <property type="entry name" value="Rogdi_lz"/>
    <property type="match status" value="1"/>
</dbReference>